<evidence type="ECO:0000313" key="1">
    <source>
        <dbReference type="EMBL" id="QIG58264.1"/>
    </source>
</evidence>
<proteinExistence type="predicted"/>
<protein>
    <submittedName>
        <fullName evidence="1">Uncharacterized protein</fullName>
    </submittedName>
</protein>
<name>A0A6G6XJS4_9CAUD</name>
<dbReference type="KEGG" id="vg:64766594"/>
<gene>
    <name evidence="1" type="primary">113</name>
    <name evidence="1" type="ORF">SEA_SKOG_112</name>
</gene>
<evidence type="ECO:0000313" key="2">
    <source>
        <dbReference type="Proteomes" id="UP000503093"/>
    </source>
</evidence>
<organism evidence="1 2">
    <name type="scientific">Gordonia phage Skog</name>
    <dbReference type="NCBI Taxonomy" id="2704033"/>
    <lineage>
        <taxon>Viruses</taxon>
        <taxon>Duplodnaviria</taxon>
        <taxon>Heunggongvirae</taxon>
        <taxon>Uroviricota</taxon>
        <taxon>Caudoviricetes</taxon>
        <taxon>Skogvirus</taxon>
        <taxon>Skogvirus Skog</taxon>
    </lineage>
</organism>
<dbReference type="RefSeq" id="YP_010059362.1">
    <property type="nucleotide sequence ID" value="NC_054725.1"/>
</dbReference>
<sequence length="124" mass="13957">MYYRIYFAQGGYTETSDPATYLDSAMTNPRPQNKILAIVDLYNLNGPLVDAIEEVQERNKAAAKREPENELAAKVHLANKILEQVERWREAGGTGSVAHNVYGKQTVSVDFVVEQLTRIIKEES</sequence>
<dbReference type="Proteomes" id="UP000503093">
    <property type="component" value="Segment"/>
</dbReference>
<dbReference type="EMBL" id="MN908687">
    <property type="protein sequence ID" value="QIG58264.1"/>
    <property type="molecule type" value="Genomic_DNA"/>
</dbReference>
<dbReference type="GeneID" id="64766594"/>
<reference evidence="1 2" key="1">
    <citation type="submission" date="2020-01" db="EMBL/GenBank/DDBJ databases">
        <authorList>
            <person name="Alvaro L.E."/>
            <person name="Baker K.N."/>
            <person name="Baxter I.S."/>
            <person name="Brown M.R."/>
            <person name="Driscoll K.D."/>
            <person name="Elrubaie J.M."/>
            <person name="Feith S.L."/>
            <person name="Indihar D.F."/>
            <person name="Knoch V.T."/>
            <person name="Koirtyohann K.M."/>
            <person name="Kratz M.A."/>
            <person name="Lear A.H."/>
            <person name="Lindblom K.E."/>
            <person name="Marcus E.R."/>
            <person name="Murphy M.E."/>
            <person name="Sensor R."/>
            <person name="Sherman S.J."/>
            <person name="Swift V.R."/>
            <person name="White K.E."/>
            <person name="Wills S.J."/>
            <person name="Gatt S.M."/>
            <person name="Lohbauer S.A."/>
            <person name="Power T.R."/>
            <person name="Rosales K.A."/>
            <person name="Sisson B.M."/>
            <person name="Isern S."/>
            <person name="Michael S.F."/>
            <person name="Sunnen C.N."/>
            <person name="Garlena R.A."/>
            <person name="Russell D.A."/>
            <person name="Pope W.H."/>
            <person name="Jacobs-Sera D."/>
            <person name="Hatfull G.F."/>
        </authorList>
    </citation>
    <scope>NUCLEOTIDE SEQUENCE [LARGE SCALE GENOMIC DNA]</scope>
</reference>
<accession>A0A6G6XJS4</accession>
<keyword evidence="2" id="KW-1185">Reference proteome</keyword>